<feature type="repeat" description="TPR" evidence="3">
    <location>
        <begin position="216"/>
        <end position="249"/>
    </location>
</feature>
<dbReference type="Proteomes" id="UP000316726">
    <property type="component" value="Chromosome 3"/>
</dbReference>
<name>A0A5B8MKE0_9CHLO</name>
<dbReference type="Gene3D" id="1.25.40.10">
    <property type="entry name" value="Tetratricopeptide repeat domain"/>
    <property type="match status" value="1"/>
</dbReference>
<accession>A0A5B8MKE0</accession>
<dbReference type="PANTHER" id="PTHR44858:SF1">
    <property type="entry name" value="UDP-N-ACETYLGLUCOSAMINE--PEPTIDE N-ACETYLGLUCOSAMINYLTRANSFERASE SPINDLY-RELATED"/>
    <property type="match status" value="1"/>
</dbReference>
<keyword evidence="5" id="KW-0812">Transmembrane</keyword>
<evidence type="ECO:0000313" key="8">
    <source>
        <dbReference type="Proteomes" id="UP000316726"/>
    </source>
</evidence>
<dbReference type="EMBL" id="HBHL01004370">
    <property type="protein sequence ID" value="CAD9713937.1"/>
    <property type="molecule type" value="Transcribed_RNA"/>
</dbReference>
<dbReference type="InterPro" id="IPR050498">
    <property type="entry name" value="Ycf3"/>
</dbReference>
<feature type="repeat" description="TPR" evidence="3">
    <location>
        <begin position="182"/>
        <end position="215"/>
    </location>
</feature>
<feature type="region of interest" description="Disordered" evidence="4">
    <location>
        <begin position="1"/>
        <end position="61"/>
    </location>
</feature>
<dbReference type="InterPro" id="IPR011990">
    <property type="entry name" value="TPR-like_helical_dom_sf"/>
</dbReference>
<dbReference type="PANTHER" id="PTHR44858">
    <property type="entry name" value="TETRATRICOPEPTIDE REPEAT PROTEIN 6"/>
    <property type="match status" value="1"/>
</dbReference>
<dbReference type="SUPFAM" id="SSF48452">
    <property type="entry name" value="TPR-like"/>
    <property type="match status" value="1"/>
</dbReference>
<keyword evidence="5" id="KW-0472">Membrane</keyword>
<reference evidence="6" key="2">
    <citation type="submission" date="2021-01" db="EMBL/GenBank/DDBJ databases">
        <authorList>
            <person name="Corre E."/>
            <person name="Pelletier E."/>
            <person name="Niang G."/>
            <person name="Scheremetjew M."/>
            <person name="Finn R."/>
            <person name="Kale V."/>
            <person name="Holt S."/>
            <person name="Cochrane G."/>
            <person name="Meng A."/>
            <person name="Brown T."/>
            <person name="Cohen L."/>
        </authorList>
    </citation>
    <scope>NUCLEOTIDE SEQUENCE</scope>
    <source>
        <strain evidence="6">CCMP1205</strain>
    </source>
</reference>
<organism evidence="7 8">
    <name type="scientific">Chloropicon primus</name>
    <dbReference type="NCBI Taxonomy" id="1764295"/>
    <lineage>
        <taxon>Eukaryota</taxon>
        <taxon>Viridiplantae</taxon>
        <taxon>Chlorophyta</taxon>
        <taxon>Chloropicophyceae</taxon>
        <taxon>Chloropicales</taxon>
        <taxon>Chloropicaceae</taxon>
        <taxon>Chloropicon</taxon>
    </lineage>
</organism>
<dbReference type="PROSITE" id="PS50293">
    <property type="entry name" value="TPR_REGION"/>
    <property type="match status" value="2"/>
</dbReference>
<gene>
    <name evidence="7" type="ORF">A3770_03p23680</name>
    <name evidence="6" type="ORF">CPRI1469_LOCUS2789</name>
</gene>
<reference evidence="7 8" key="1">
    <citation type="submission" date="2018-07" db="EMBL/GenBank/DDBJ databases">
        <title>The complete nuclear genome of the prasinophyte Chloropicon primus (CCMP1205).</title>
        <authorList>
            <person name="Pombert J.-F."/>
            <person name="Otis C."/>
            <person name="Turmel M."/>
            <person name="Lemieux C."/>
        </authorList>
    </citation>
    <scope>NUCLEOTIDE SEQUENCE [LARGE SCALE GENOMIC DNA]</scope>
    <source>
        <strain evidence="7 8">CCMP1205</strain>
    </source>
</reference>
<dbReference type="AlphaFoldDB" id="A0A5B8MKE0"/>
<keyword evidence="5" id="KW-1133">Transmembrane helix</keyword>
<keyword evidence="1" id="KW-0677">Repeat</keyword>
<proteinExistence type="predicted"/>
<dbReference type="OrthoDB" id="10006023at2759"/>
<dbReference type="PROSITE" id="PS50005">
    <property type="entry name" value="TPR"/>
    <property type="match status" value="2"/>
</dbReference>
<dbReference type="EMBL" id="CP031036">
    <property type="protein sequence ID" value="QDZ19850.1"/>
    <property type="molecule type" value="Genomic_DNA"/>
</dbReference>
<evidence type="ECO:0000256" key="5">
    <source>
        <dbReference type="SAM" id="Phobius"/>
    </source>
</evidence>
<evidence type="ECO:0000256" key="4">
    <source>
        <dbReference type="SAM" id="MobiDB-lite"/>
    </source>
</evidence>
<dbReference type="InterPro" id="IPR019734">
    <property type="entry name" value="TPR_rpt"/>
</dbReference>
<evidence type="ECO:0000313" key="6">
    <source>
        <dbReference type="EMBL" id="CAD9713937.1"/>
    </source>
</evidence>
<dbReference type="Pfam" id="PF13414">
    <property type="entry name" value="TPR_11"/>
    <property type="match status" value="1"/>
</dbReference>
<evidence type="ECO:0000256" key="1">
    <source>
        <dbReference type="ARBA" id="ARBA00022737"/>
    </source>
</evidence>
<sequence>MASPSSKSAVTGRSRGRALPRCGLARTEAATRGRPLEAAKASPRRRRESSHAVLLGGKKPRGDVDRRRVRRNALEVTENEIGELAGILSSVDASSSIQLVYVGALLGLLSGAVFLVVRQVLFRTQLEEATKDLSEKARTGDATYDEYYELGVLLIRKKLFATALKHLDSAKRQWEGDEEGLAQLYNAMGYAYLQQDKLESAIEEYKGAIDLRPNYLVAWNNLGDAYKKTKDYENSLEAYNMSIKIDPSNKVAQEQVTFLKDRVSRLTK</sequence>
<feature type="transmembrane region" description="Helical" evidence="5">
    <location>
        <begin position="99"/>
        <end position="117"/>
    </location>
</feature>
<keyword evidence="8" id="KW-1185">Reference proteome</keyword>
<evidence type="ECO:0000256" key="3">
    <source>
        <dbReference type="PROSITE-ProRule" id="PRU00339"/>
    </source>
</evidence>
<protein>
    <submittedName>
        <fullName evidence="7">TPR-like protein</fullName>
    </submittedName>
</protein>
<evidence type="ECO:0000256" key="2">
    <source>
        <dbReference type="ARBA" id="ARBA00022803"/>
    </source>
</evidence>
<evidence type="ECO:0000313" key="7">
    <source>
        <dbReference type="EMBL" id="QDZ19850.1"/>
    </source>
</evidence>
<keyword evidence="2 3" id="KW-0802">TPR repeat</keyword>
<feature type="compositionally biased region" description="Polar residues" evidence="4">
    <location>
        <begin position="1"/>
        <end position="11"/>
    </location>
</feature>
<dbReference type="STRING" id="1764295.A0A5B8MKE0"/>
<dbReference type="SMART" id="SM00028">
    <property type="entry name" value="TPR"/>
    <property type="match status" value="3"/>
</dbReference>